<keyword evidence="2" id="KW-1185">Reference proteome</keyword>
<accession>A0A3S2V4T2</accession>
<dbReference type="InterPro" id="IPR003772">
    <property type="entry name" value="YceD"/>
</dbReference>
<proteinExistence type="predicted"/>
<protein>
    <submittedName>
        <fullName evidence="1">DUF177 domain-containing protein</fullName>
    </submittedName>
</protein>
<name>A0A3S2V4T2_9SPHN</name>
<gene>
    <name evidence="1" type="ORF">EOE18_15910</name>
</gene>
<dbReference type="OrthoDB" id="8443793at2"/>
<evidence type="ECO:0000313" key="2">
    <source>
        <dbReference type="Proteomes" id="UP000282837"/>
    </source>
</evidence>
<dbReference type="EMBL" id="SACO01000015">
    <property type="protein sequence ID" value="RVU03473.1"/>
    <property type="molecule type" value="Genomic_DNA"/>
</dbReference>
<comment type="caution">
    <text evidence="1">The sequence shown here is derived from an EMBL/GenBank/DDBJ whole genome shotgun (WGS) entry which is preliminary data.</text>
</comment>
<evidence type="ECO:0000313" key="1">
    <source>
        <dbReference type="EMBL" id="RVU03473.1"/>
    </source>
</evidence>
<reference evidence="1 2" key="1">
    <citation type="submission" date="2019-01" db="EMBL/GenBank/DDBJ databases">
        <authorList>
            <person name="Chen W.-M."/>
        </authorList>
    </citation>
    <scope>NUCLEOTIDE SEQUENCE [LARGE SCALE GENOMIC DNA]</scope>
    <source>
        <strain evidence="1 2">FSY-9</strain>
    </source>
</reference>
<sequence length="171" mass="18438">MPESEFSRIIDIRHIEDKPLVLEPTPEEAAALARRFGIVSISLLQATLTLSREGANVVAKGRMKAAFVQSCAISAEDLPQKVDEALLLRFVPDSQQEIKPDEEIELSDADCDDIPYSGERFDLGEAVAQSFALSIDPFAEGPMAAQVRASGLLGAENNSPFAALAALKPKE</sequence>
<dbReference type="Pfam" id="PF02620">
    <property type="entry name" value="YceD"/>
    <property type="match status" value="1"/>
</dbReference>
<dbReference type="AlphaFoldDB" id="A0A3S2V4T2"/>
<dbReference type="Proteomes" id="UP000282837">
    <property type="component" value="Unassembled WGS sequence"/>
</dbReference>
<organism evidence="1 2">
    <name type="scientific">Novosphingobium umbonatum</name>
    <dbReference type="NCBI Taxonomy" id="1908524"/>
    <lineage>
        <taxon>Bacteria</taxon>
        <taxon>Pseudomonadati</taxon>
        <taxon>Pseudomonadota</taxon>
        <taxon>Alphaproteobacteria</taxon>
        <taxon>Sphingomonadales</taxon>
        <taxon>Sphingomonadaceae</taxon>
        <taxon>Novosphingobium</taxon>
    </lineage>
</organism>